<dbReference type="InterPro" id="IPR051328">
    <property type="entry name" value="T7SS_ABC-Transporter"/>
</dbReference>
<comment type="caution">
    <text evidence="7">The sequence shown here is derived from an EMBL/GenBank/DDBJ whole genome shotgun (WGS) entry which is preliminary data.</text>
</comment>
<dbReference type="RefSeq" id="WP_346097709.1">
    <property type="nucleotide sequence ID" value="NZ_BAAABY010000037.1"/>
</dbReference>
<evidence type="ECO:0000256" key="3">
    <source>
        <dbReference type="ARBA" id="ARBA00022989"/>
    </source>
</evidence>
<dbReference type="PANTHER" id="PTHR43077:SF10">
    <property type="entry name" value="TRANSPORT PERMEASE PROTEIN"/>
    <property type="match status" value="1"/>
</dbReference>
<organism evidence="7 8">
    <name type="scientific">Streptomyces olivaceiscleroticus</name>
    <dbReference type="NCBI Taxonomy" id="68245"/>
    <lineage>
        <taxon>Bacteria</taxon>
        <taxon>Bacillati</taxon>
        <taxon>Actinomycetota</taxon>
        <taxon>Actinomycetes</taxon>
        <taxon>Kitasatosporales</taxon>
        <taxon>Streptomycetaceae</taxon>
        <taxon>Streptomyces</taxon>
    </lineage>
</organism>
<feature type="transmembrane region" description="Helical" evidence="5">
    <location>
        <begin position="223"/>
        <end position="244"/>
    </location>
</feature>
<dbReference type="Pfam" id="PF13620">
    <property type="entry name" value="CarboxypepD_reg"/>
    <property type="match status" value="1"/>
</dbReference>
<comment type="subcellular location">
    <subcellularLocation>
        <location evidence="1">Membrane</location>
        <topology evidence="1">Multi-pass membrane protein</topology>
    </subcellularLocation>
</comment>
<gene>
    <name evidence="7" type="ORF">GCM10010361_52670</name>
</gene>
<keyword evidence="4 5" id="KW-0472">Membrane</keyword>
<evidence type="ECO:0000256" key="2">
    <source>
        <dbReference type="ARBA" id="ARBA00022692"/>
    </source>
</evidence>
<feature type="domain" description="ABC-2 type transporter transmembrane" evidence="6">
    <location>
        <begin position="26"/>
        <end position="322"/>
    </location>
</feature>
<evidence type="ECO:0000256" key="5">
    <source>
        <dbReference type="SAM" id="Phobius"/>
    </source>
</evidence>
<keyword evidence="8" id="KW-1185">Reference proteome</keyword>
<evidence type="ECO:0000313" key="7">
    <source>
        <dbReference type="EMBL" id="GAA0481368.1"/>
    </source>
</evidence>
<keyword evidence="3 5" id="KW-1133">Transmembrane helix</keyword>
<name>A0ABP3KJY6_9ACTN</name>
<keyword evidence="2 5" id="KW-0812">Transmembrane</keyword>
<feature type="transmembrane region" description="Helical" evidence="5">
    <location>
        <begin position="193"/>
        <end position="211"/>
    </location>
</feature>
<dbReference type="InterPro" id="IPR013525">
    <property type="entry name" value="ABC2_TM"/>
</dbReference>
<dbReference type="SUPFAM" id="SSF49464">
    <property type="entry name" value="Carboxypeptidase regulatory domain-like"/>
    <property type="match status" value="1"/>
</dbReference>
<evidence type="ECO:0000256" key="4">
    <source>
        <dbReference type="ARBA" id="ARBA00023136"/>
    </source>
</evidence>
<dbReference type="Proteomes" id="UP001500909">
    <property type="component" value="Unassembled WGS sequence"/>
</dbReference>
<proteinExistence type="predicted"/>
<feature type="transmembrane region" description="Helical" evidence="5">
    <location>
        <begin position="251"/>
        <end position="277"/>
    </location>
</feature>
<evidence type="ECO:0000259" key="6">
    <source>
        <dbReference type="Pfam" id="PF12698"/>
    </source>
</evidence>
<dbReference type="PANTHER" id="PTHR43077">
    <property type="entry name" value="TRANSPORT PERMEASE YVFS-RELATED"/>
    <property type="match status" value="1"/>
</dbReference>
<protein>
    <recommendedName>
        <fullName evidence="6">ABC-2 type transporter transmembrane domain-containing protein</fullName>
    </recommendedName>
</protein>
<evidence type="ECO:0000256" key="1">
    <source>
        <dbReference type="ARBA" id="ARBA00004141"/>
    </source>
</evidence>
<feature type="transmembrane region" description="Helical" evidence="5">
    <location>
        <begin position="26"/>
        <end position="48"/>
    </location>
</feature>
<dbReference type="InterPro" id="IPR008969">
    <property type="entry name" value="CarboxyPept-like_regulatory"/>
</dbReference>
<accession>A0ABP3KJY6</accession>
<dbReference type="Gene3D" id="2.60.40.1120">
    <property type="entry name" value="Carboxypeptidase-like, regulatory domain"/>
    <property type="match status" value="1"/>
</dbReference>
<sequence>MSETQQEAAAPADGEPRPRWTHTAKVLVSSLWFPALFFFGFLFCYLLAFHNPTPHDIRVAVPAPAAGQLRQTLDHAVPGGFEVHPVPGGDADLRKAVLERRVAGAYLPDPAHPALYTAKAAGFEIEAVLQQVFTPIAEHGGAPLKQVELAPTAPKDAMGTSLFYLCLGLTIPSYIMVMMMLRATVLSRWKKVVTFVVSGAVMATAAFYIALAMDCIVDRPICLLYMFMLSLGVSLTCYGLIPFVRQFFPGVAIVVFVLLSMPASGGAIPVEMVPAFFRWLHPYMPLGNLVDALRNEMYFDGVELSRPLLALSLWIVAGVVLICIGYFWERHRVRVARSGGDEELTPSDLEEAVQDPTFEMPHPMPVRAATHYIGASEPMLTGRIRDIGEQPLHGVLITVTTTDGRQLTRTRTDEHGGYSITGLPEGFVNVVAGGPRRIPSIKRVYVRDGSVAHQDFVLRPRAQDQPPGSAGASAPS</sequence>
<feature type="transmembrane region" description="Helical" evidence="5">
    <location>
        <begin position="308"/>
        <end position="328"/>
    </location>
</feature>
<dbReference type="Pfam" id="PF12698">
    <property type="entry name" value="ABC2_membrane_3"/>
    <property type="match status" value="1"/>
</dbReference>
<feature type="transmembrane region" description="Helical" evidence="5">
    <location>
        <begin position="162"/>
        <end position="181"/>
    </location>
</feature>
<evidence type="ECO:0000313" key="8">
    <source>
        <dbReference type="Proteomes" id="UP001500909"/>
    </source>
</evidence>
<reference evidence="8" key="1">
    <citation type="journal article" date="2019" name="Int. J. Syst. Evol. Microbiol.">
        <title>The Global Catalogue of Microorganisms (GCM) 10K type strain sequencing project: providing services to taxonomists for standard genome sequencing and annotation.</title>
        <authorList>
            <consortium name="The Broad Institute Genomics Platform"/>
            <consortium name="The Broad Institute Genome Sequencing Center for Infectious Disease"/>
            <person name="Wu L."/>
            <person name="Ma J."/>
        </authorList>
    </citation>
    <scope>NUCLEOTIDE SEQUENCE [LARGE SCALE GENOMIC DNA]</scope>
    <source>
        <strain evidence="8">JCM 4805</strain>
    </source>
</reference>
<dbReference type="EMBL" id="BAAABY010000037">
    <property type="protein sequence ID" value="GAA0481368.1"/>
    <property type="molecule type" value="Genomic_DNA"/>
</dbReference>